<evidence type="ECO:0000313" key="3">
    <source>
        <dbReference type="Proteomes" id="UP000187429"/>
    </source>
</evidence>
<keyword evidence="3" id="KW-1185">Reference proteome</keyword>
<accession>A0A1R1X1U0</accession>
<comment type="caution">
    <text evidence="2">The sequence shown here is derived from an EMBL/GenBank/DDBJ whole genome shotgun (WGS) entry which is preliminary data.</text>
</comment>
<reference evidence="3" key="1">
    <citation type="submission" date="2017-01" db="EMBL/GenBank/DDBJ databases">
        <authorList>
            <person name="Wang Y."/>
            <person name="White M."/>
            <person name="Kvist S."/>
            <person name="Moncalvo J.-M."/>
        </authorList>
    </citation>
    <scope>NUCLEOTIDE SEQUENCE [LARGE SCALE GENOMIC DNA]</scope>
    <source>
        <strain evidence="3">ID-206-W2</strain>
    </source>
</reference>
<name>A0A1R1X1U0_9FUNG</name>
<dbReference type="EMBL" id="LSSM01007350">
    <property type="protein sequence ID" value="OMJ08592.1"/>
    <property type="molecule type" value="Genomic_DNA"/>
</dbReference>
<proteinExistence type="predicted"/>
<protein>
    <recommendedName>
        <fullName evidence="4">Endonuclease/exonuclease/phosphatase domain-containing protein</fullName>
    </recommendedName>
</protein>
<sequence length="127" mass="14331">MIDHIYYAGLNSRPNWSTVNRYLDLSDHMPITAQWILDVLEVPAKKTKINAKGLTLAGKKFVCHNRFTVLAETDVNLNELCAGLIDTVWDQTARVGVLNAPGEPINTKSPARQKTKKNHRSDSEQRF</sequence>
<evidence type="ECO:0000313" key="2">
    <source>
        <dbReference type="EMBL" id="OMJ08592.1"/>
    </source>
</evidence>
<evidence type="ECO:0008006" key="4">
    <source>
        <dbReference type="Google" id="ProtNLM"/>
    </source>
</evidence>
<evidence type="ECO:0000256" key="1">
    <source>
        <dbReference type="SAM" id="MobiDB-lite"/>
    </source>
</evidence>
<dbReference type="OrthoDB" id="5579505at2759"/>
<gene>
    <name evidence="2" type="ORF">AYI69_g11010</name>
</gene>
<dbReference type="AlphaFoldDB" id="A0A1R1X1U0"/>
<feature type="region of interest" description="Disordered" evidence="1">
    <location>
        <begin position="99"/>
        <end position="127"/>
    </location>
</feature>
<dbReference type="Proteomes" id="UP000187429">
    <property type="component" value="Unassembled WGS sequence"/>
</dbReference>
<organism evidence="2 3">
    <name type="scientific">Smittium culicis</name>
    <dbReference type="NCBI Taxonomy" id="133412"/>
    <lineage>
        <taxon>Eukaryota</taxon>
        <taxon>Fungi</taxon>
        <taxon>Fungi incertae sedis</taxon>
        <taxon>Zoopagomycota</taxon>
        <taxon>Kickxellomycotina</taxon>
        <taxon>Harpellomycetes</taxon>
        <taxon>Harpellales</taxon>
        <taxon>Legeriomycetaceae</taxon>
        <taxon>Smittium</taxon>
    </lineage>
</organism>